<reference evidence="2 3" key="1">
    <citation type="submission" date="2018-06" db="EMBL/GenBank/DDBJ databases">
        <authorList>
            <consortium name="Pathogen Informatics"/>
            <person name="Doyle S."/>
        </authorList>
    </citation>
    <scope>NUCLEOTIDE SEQUENCE [LARGE SCALE GENOMIC DNA]</scope>
    <source>
        <strain evidence="2 3">NCTC12151</strain>
    </source>
</reference>
<name>A0A2X4V6H7_9GAMM</name>
<proteinExistence type="predicted"/>
<keyword evidence="3" id="KW-1185">Reference proteome</keyword>
<gene>
    <name evidence="2" type="ORF">NCTC12151_03236</name>
</gene>
<evidence type="ECO:0000313" key="2">
    <source>
        <dbReference type="EMBL" id="SQI43798.1"/>
    </source>
</evidence>
<dbReference type="OrthoDB" id="8829067at2"/>
<dbReference type="SUPFAM" id="SSF53474">
    <property type="entry name" value="alpha/beta-Hydrolases"/>
    <property type="match status" value="1"/>
</dbReference>
<dbReference type="RefSeq" id="WP_111741548.1">
    <property type="nucleotide sequence ID" value="NZ_LR698987.1"/>
</dbReference>
<feature type="domain" description="T6SS Tle3 phospholipase effector alpha/beta" evidence="1">
    <location>
        <begin position="44"/>
        <end position="388"/>
    </location>
</feature>
<evidence type="ECO:0000313" key="3">
    <source>
        <dbReference type="Proteomes" id="UP000249005"/>
    </source>
</evidence>
<dbReference type="AlphaFoldDB" id="A0A2X4V6H7"/>
<dbReference type="InterPro" id="IPR056221">
    <property type="entry name" value="Tle3_ab_dom"/>
</dbReference>
<dbReference type="KEGG" id="lri:NCTC12151_03236"/>
<dbReference type="Proteomes" id="UP000249005">
    <property type="component" value="Chromosome 1"/>
</dbReference>
<organism evidence="2 3">
    <name type="scientific">Leminorella richardii</name>
    <dbReference type="NCBI Taxonomy" id="158841"/>
    <lineage>
        <taxon>Bacteria</taxon>
        <taxon>Pseudomonadati</taxon>
        <taxon>Pseudomonadota</taxon>
        <taxon>Gammaproteobacteria</taxon>
        <taxon>Enterobacterales</taxon>
        <taxon>Budviciaceae</taxon>
        <taxon>Leminorella</taxon>
    </lineage>
</organism>
<dbReference type="InterPro" id="IPR029058">
    <property type="entry name" value="AB_hydrolase_fold"/>
</dbReference>
<dbReference type="Pfam" id="PF24322">
    <property type="entry name" value="Tle3"/>
    <property type="match status" value="1"/>
</dbReference>
<accession>A0A2X4V6H7</accession>
<dbReference type="EMBL" id="LS483470">
    <property type="protein sequence ID" value="SQI43798.1"/>
    <property type="molecule type" value="Genomic_DNA"/>
</dbReference>
<evidence type="ECO:0000259" key="1">
    <source>
        <dbReference type="Pfam" id="PF24322"/>
    </source>
</evidence>
<sequence>MGKHDGATRRPTTAINQLGQVTATVSATPKNVCSTPEVSPGTHLPGVIIFVHGVNSEGEWYEKAEEALCDGLNKRLFLSGSDFELIPNVYKNDEKAEVKTERILDVENNEDSYLIKSNNSPVIRFYWGYRANDNELGKYLVPLRNLKGESYQQHLLDRKMSKEEIAKRGPYFWGGGPFQNASTTLNPMWGDFSFNEDILGGLMSTQWFNPEEDRLLATAPSRKYYSHAAWRLAMLIQRIRDHSPNDTVTIVSHSKGTMVALAASLISAPDSLFLLNSPYRMMNIMTDYSAVDSSEQVSDGAREETLKAVVEAVAKNQDKLSRCGLEKHLSLGRGKDGKVWTPNAIHKGSDGAAVPERDNHGRTYIYCNAHDRVMGSIALVSIGWQGLPNSKDGKIHPLLDECKGKLFQRLMARGTPCGDEPNVKTNFGTLPDMYTPVNIPADEELSRPAYIMNVRNEPFWDDMSYAVEVNWAFKVAYPVFLLKDKFMPIWETPPEWQTMNINAEKVPEPLNGDDMKIFDENNRDKVGKENEGWGESKVEKGKIKANDEAYRYYLPLFQLKEQNGTNMHTLTLLNTLPEGIDPSPVAEKQRQINRSKGELGIKNGWIVWQHKDYASNYNAKKLGGNDGDRVFQYYGYLEFKHEKADNLMKQTDENLKTYISRPTDHSTLPRSHKIMSRVAAFDLPIGFGRCLDEIKMELIKQADWTLPGSDFYMEKGVLAQTSQGKELIEQYFMNQTQLSPSMPSTINSSKLSKKELEALITIGHEVAKDYEEAREQGIVYD</sequence>
<protein>
    <recommendedName>
        <fullName evidence="1">T6SS Tle3 phospholipase effector alpha/beta domain-containing protein</fullName>
    </recommendedName>
</protein>